<gene>
    <name evidence="1" type="ORF">BSK52_12015</name>
</gene>
<accession>A0A1R0Y1N9</accession>
<name>A0A1R0Y1N9_9BACL</name>
<sequence length="760" mass="86045">MVKRWLKYGIVLLIAAALGINYLIGDSQKVEYGIAAAQNDYKDIIVNNAQQTCFNSGAAAGSAAPIPAAFRMVAGNEKLELYLEEETAAIAVKDKCNGSTWFSYDVSVNTKGNKYSNEVAAYIKSGISIVTYNKFTSGRRTILGDNAKLTYQYRDEGFTATIDFTKAKIKFDLVVALQEGDLIIHVPRRSIEEYNPKLGKPGNNDIRLSEIIPYPFFGSATHKENGYIVLPDGAGAIVKLREIPKYATGYSAPVYGPDPGYEDTPEFTPRRTVVKPLERITLPIYGIIHEEGRSGLLVIAEGGEGYANYNYVSRDLQTNFYQSYFTYTYRTQYAQVQSRTNQEQSVLSFQEEPNRFELVQRYVFLEGDQSNYVGVAKGFRSFLIQQDGLLKQDKGRTHDQVPMKIDFVNNELAMGTLGVENVPATTYIQAQELVRKLKEKGYSELSVSFKMFVKDEWAYRFTMMNQLGGSKAFKEAVDYFSVNDIKFSHYVDYARSWYEKTKYTASKLNRKDMSVLNENKAQYNYLNNPKYYSFLAERDLEAFKKYKIGELALDGFGNSPFTHYDHGTVGYANEGMAYTEKTLKYLNDNGIKTGLYMPDAYLFKYASDYYDTSIVSSNLIFIDATVPLVPLVLSGYMDMYSPYMNFSSNDAEAILKLIEFGVFPSFVLTGESTYEIKRTGSSDVYVSQLKTLEDRIDNYYSVVSEALNNVMGSEMINHTIIDDGVVLVEYDNGSKIVINYKDTEYRYQDVRIKSKGFVIL</sequence>
<dbReference type="AlphaFoldDB" id="A0A1R0Y1N9"/>
<dbReference type="EMBL" id="MPTC01000008">
    <property type="protein sequence ID" value="OMD41149.1"/>
    <property type="molecule type" value="Genomic_DNA"/>
</dbReference>
<organism evidence="1 2">
    <name type="scientific">Paenibacillus odorifer</name>
    <dbReference type="NCBI Taxonomy" id="189426"/>
    <lineage>
        <taxon>Bacteria</taxon>
        <taxon>Bacillati</taxon>
        <taxon>Bacillota</taxon>
        <taxon>Bacilli</taxon>
        <taxon>Bacillales</taxon>
        <taxon>Paenibacillaceae</taxon>
        <taxon>Paenibacillus</taxon>
    </lineage>
</organism>
<proteinExistence type="predicted"/>
<evidence type="ECO:0000313" key="2">
    <source>
        <dbReference type="Proteomes" id="UP000187439"/>
    </source>
</evidence>
<evidence type="ECO:0000313" key="1">
    <source>
        <dbReference type="EMBL" id="OMD41149.1"/>
    </source>
</evidence>
<protein>
    <submittedName>
        <fullName evidence="1">Uncharacterized protein</fullName>
    </submittedName>
</protein>
<comment type="caution">
    <text evidence="1">The sequence shown here is derived from an EMBL/GenBank/DDBJ whole genome shotgun (WGS) entry which is preliminary data.</text>
</comment>
<dbReference type="Proteomes" id="UP000187439">
    <property type="component" value="Unassembled WGS sequence"/>
</dbReference>
<dbReference type="OrthoDB" id="9793135at2"/>
<dbReference type="Pfam" id="PF18952">
    <property type="entry name" value="DUF5696"/>
    <property type="match status" value="1"/>
</dbReference>
<dbReference type="InterPro" id="IPR043751">
    <property type="entry name" value="DUF5696"/>
</dbReference>
<dbReference type="RefSeq" id="WP_076119315.1">
    <property type="nucleotide sequence ID" value="NZ_MKQM01000122.1"/>
</dbReference>
<reference evidence="1 2" key="1">
    <citation type="submission" date="2016-10" db="EMBL/GenBank/DDBJ databases">
        <title>Paenibacillus species isolates.</title>
        <authorList>
            <person name="Beno S.M."/>
        </authorList>
    </citation>
    <scope>NUCLEOTIDE SEQUENCE [LARGE SCALE GENOMIC DNA]</scope>
    <source>
        <strain evidence="1 2">FSL H7-0710</strain>
    </source>
</reference>